<keyword evidence="1" id="KW-1133">Transmembrane helix</keyword>
<comment type="caution">
    <text evidence="2">The sequence shown here is derived from an EMBL/GenBank/DDBJ whole genome shotgun (WGS) entry which is preliminary data.</text>
</comment>
<evidence type="ECO:0000313" key="3">
    <source>
        <dbReference type="Proteomes" id="UP000195521"/>
    </source>
</evidence>
<dbReference type="RefSeq" id="XP_028546648.1">
    <property type="nucleotide sequence ID" value="XM_028690847.1"/>
</dbReference>
<proteinExistence type="predicted"/>
<feature type="transmembrane region" description="Helical" evidence="1">
    <location>
        <begin position="144"/>
        <end position="162"/>
    </location>
</feature>
<dbReference type="EMBL" id="BDQF01000087">
    <property type="protein sequence ID" value="GAW84059.1"/>
    <property type="molecule type" value="Genomic_DNA"/>
</dbReference>
<keyword evidence="3" id="KW-1185">Reference proteome</keyword>
<gene>
    <name evidence="2" type="ORF">PGO_000855</name>
</gene>
<keyword evidence="1" id="KW-0812">Transmembrane</keyword>
<evidence type="ECO:0000313" key="2">
    <source>
        <dbReference type="EMBL" id="GAW84059.1"/>
    </source>
</evidence>
<sequence>MTSIILIWICHCYNDNHNSNDLVDTYNNQNSDLSSEVDELLWKKILDRNYVEQRNIFSPKEIITEIIDVVEDLEIPSKIKRLDRYCEKKINEKLSNLNKIMEDSNLDKNAYLKTQFKNILPLLKIPLIIIFSAVFLLLNQFTNGILVYSIVIIGSLFCKIIMKSIRCKNVSTYLKLCSNYFSYDTHDYIIYK</sequence>
<accession>A0A1Y1JNL7</accession>
<organism evidence="2 3">
    <name type="scientific">Plasmodium gonderi</name>
    <dbReference type="NCBI Taxonomy" id="77519"/>
    <lineage>
        <taxon>Eukaryota</taxon>
        <taxon>Sar</taxon>
        <taxon>Alveolata</taxon>
        <taxon>Apicomplexa</taxon>
        <taxon>Aconoidasida</taxon>
        <taxon>Haemosporida</taxon>
        <taxon>Plasmodiidae</taxon>
        <taxon>Plasmodium</taxon>
        <taxon>Plasmodium (Plasmodium)</taxon>
    </lineage>
</organism>
<evidence type="ECO:0000256" key="1">
    <source>
        <dbReference type="SAM" id="Phobius"/>
    </source>
</evidence>
<name>A0A1Y1JNL7_PLAGO</name>
<dbReference type="AlphaFoldDB" id="A0A1Y1JNL7"/>
<dbReference type="GeneID" id="39744867"/>
<reference evidence="3" key="1">
    <citation type="submission" date="2017-04" db="EMBL/GenBank/DDBJ databases">
        <title>Plasmodium gonderi genome.</title>
        <authorList>
            <person name="Arisue N."/>
            <person name="Honma H."/>
            <person name="Kawai S."/>
            <person name="Tougan T."/>
            <person name="Tanabe K."/>
            <person name="Horii T."/>
        </authorList>
    </citation>
    <scope>NUCLEOTIDE SEQUENCE [LARGE SCALE GENOMIC DNA]</scope>
    <source>
        <strain evidence="3">ATCC 30045</strain>
    </source>
</reference>
<keyword evidence="1" id="KW-0472">Membrane</keyword>
<dbReference type="Proteomes" id="UP000195521">
    <property type="component" value="Unassembled WGS sequence"/>
</dbReference>
<feature type="transmembrane region" description="Helical" evidence="1">
    <location>
        <begin position="119"/>
        <end position="138"/>
    </location>
</feature>
<protein>
    <submittedName>
        <fullName evidence="2">Variable surface protein</fullName>
    </submittedName>
</protein>